<evidence type="ECO:0000313" key="6">
    <source>
        <dbReference type="EMBL" id="PCK77444.1"/>
    </source>
</evidence>
<evidence type="ECO:0008006" key="8">
    <source>
        <dbReference type="Google" id="ProtNLM"/>
    </source>
</evidence>
<reference evidence="6 7" key="1">
    <citation type="submission" date="2017-09" db="EMBL/GenBank/DDBJ databases">
        <title>Comparative genomics of rhizobia isolated from Phaseolus vulgaris in China.</title>
        <authorList>
            <person name="Tong W."/>
        </authorList>
    </citation>
    <scope>NUCLEOTIDE SEQUENCE [LARGE SCALE GENOMIC DNA]</scope>
    <source>
        <strain evidence="6 7">L101</strain>
    </source>
</reference>
<dbReference type="InterPro" id="IPR007269">
    <property type="entry name" value="ICMT_MeTrfase"/>
</dbReference>
<comment type="caution">
    <text evidence="6">The sequence shown here is derived from an EMBL/GenBank/DDBJ whole genome shotgun (WGS) entry which is preliminary data.</text>
</comment>
<dbReference type="RefSeq" id="WP_096764884.1">
    <property type="nucleotide sequence ID" value="NZ_NXDM01000043.1"/>
</dbReference>
<evidence type="ECO:0000256" key="3">
    <source>
        <dbReference type="ARBA" id="ARBA00022989"/>
    </source>
</evidence>
<dbReference type="Proteomes" id="UP000218807">
    <property type="component" value="Unassembled WGS sequence"/>
</dbReference>
<dbReference type="GO" id="GO:0016020">
    <property type="term" value="C:membrane"/>
    <property type="evidence" value="ECO:0007669"/>
    <property type="project" value="UniProtKB-SubCell"/>
</dbReference>
<dbReference type="AlphaFoldDB" id="A0A2A5KK48"/>
<keyword evidence="7" id="KW-1185">Reference proteome</keyword>
<dbReference type="GO" id="GO:0004671">
    <property type="term" value="F:protein C-terminal S-isoprenylcysteine carboxyl O-methyltransferase activity"/>
    <property type="evidence" value="ECO:0007669"/>
    <property type="project" value="InterPro"/>
</dbReference>
<protein>
    <recommendedName>
        <fullName evidence="8">Isoprenylcysteine carboxyl methyltransferase</fullName>
    </recommendedName>
</protein>
<sequence>MMWPSIALLAFVTLQRLGELVLARRNTTALLAQGAREVAPEHYPVMVALHAGWILGLWLLAPGRPVEPFWFAVFIGLQVLRLWVLATRKGRWTTRIIILPGAPLVRSGPYRLLRHPNYAIVVGEIAVLPLAFGLPFYAIVFSLLNACILLIRVKAENAALKSAMILK</sequence>
<evidence type="ECO:0000256" key="1">
    <source>
        <dbReference type="ARBA" id="ARBA00004141"/>
    </source>
</evidence>
<dbReference type="Gene3D" id="1.20.120.1630">
    <property type="match status" value="1"/>
</dbReference>
<dbReference type="EMBL" id="NXDM01000043">
    <property type="protein sequence ID" value="PCK77444.1"/>
    <property type="molecule type" value="Genomic_DNA"/>
</dbReference>
<evidence type="ECO:0000256" key="4">
    <source>
        <dbReference type="ARBA" id="ARBA00023136"/>
    </source>
</evidence>
<comment type="subcellular location">
    <subcellularLocation>
        <location evidence="1">Membrane</location>
        <topology evidence="1">Multi-pass membrane protein</topology>
    </subcellularLocation>
</comment>
<keyword evidence="3 5" id="KW-1133">Transmembrane helix</keyword>
<evidence type="ECO:0000256" key="5">
    <source>
        <dbReference type="SAM" id="Phobius"/>
    </source>
</evidence>
<organism evidence="6 7">
    <name type="scientific">Rhizobium sophoriradicis</name>
    <dbReference type="NCBI Taxonomy" id="1535245"/>
    <lineage>
        <taxon>Bacteria</taxon>
        <taxon>Pseudomonadati</taxon>
        <taxon>Pseudomonadota</taxon>
        <taxon>Alphaproteobacteria</taxon>
        <taxon>Hyphomicrobiales</taxon>
        <taxon>Rhizobiaceae</taxon>
        <taxon>Rhizobium/Agrobacterium group</taxon>
        <taxon>Rhizobium</taxon>
    </lineage>
</organism>
<proteinExistence type="predicted"/>
<dbReference type="Pfam" id="PF04140">
    <property type="entry name" value="ICMT"/>
    <property type="match status" value="1"/>
</dbReference>
<keyword evidence="2 5" id="KW-0812">Transmembrane</keyword>
<evidence type="ECO:0000256" key="2">
    <source>
        <dbReference type="ARBA" id="ARBA00022692"/>
    </source>
</evidence>
<feature type="transmembrane region" description="Helical" evidence="5">
    <location>
        <begin position="68"/>
        <end position="86"/>
    </location>
</feature>
<accession>A0A2A5KK48</accession>
<keyword evidence="4 5" id="KW-0472">Membrane</keyword>
<name>A0A2A5KK48_9HYPH</name>
<feature type="transmembrane region" description="Helical" evidence="5">
    <location>
        <begin position="118"/>
        <end position="151"/>
    </location>
</feature>
<gene>
    <name evidence="6" type="ORF">CPT34_29890</name>
</gene>
<evidence type="ECO:0000313" key="7">
    <source>
        <dbReference type="Proteomes" id="UP000218807"/>
    </source>
</evidence>